<name>A0A0P7BE30_9HYPO</name>
<evidence type="ECO:0000313" key="13">
    <source>
        <dbReference type="EMBL" id="KPM40986.1"/>
    </source>
</evidence>
<keyword evidence="7 10" id="KW-0067">ATP-binding</keyword>
<dbReference type="Proteomes" id="UP000050424">
    <property type="component" value="Unassembled WGS sequence"/>
</dbReference>
<dbReference type="GO" id="GO:0005737">
    <property type="term" value="C:cytoplasm"/>
    <property type="evidence" value="ECO:0007669"/>
    <property type="project" value="TreeGrafter"/>
</dbReference>
<feature type="compositionally biased region" description="Basic and acidic residues" evidence="11">
    <location>
        <begin position="394"/>
        <end position="403"/>
    </location>
</feature>
<evidence type="ECO:0000313" key="14">
    <source>
        <dbReference type="Proteomes" id="UP000050424"/>
    </source>
</evidence>
<comment type="caution">
    <text evidence="13">The sequence shown here is derived from an EMBL/GenBank/DDBJ whole genome shotgun (WGS) entry which is preliminary data.</text>
</comment>
<evidence type="ECO:0000256" key="11">
    <source>
        <dbReference type="SAM" id="MobiDB-lite"/>
    </source>
</evidence>
<evidence type="ECO:0000256" key="4">
    <source>
        <dbReference type="ARBA" id="ARBA00022679"/>
    </source>
</evidence>
<comment type="catalytic activity">
    <reaction evidence="8">
        <text>L-threonyl-[protein] + ATP = O-phospho-L-threonyl-[protein] + ADP + H(+)</text>
        <dbReference type="Rhea" id="RHEA:46608"/>
        <dbReference type="Rhea" id="RHEA-COMP:11060"/>
        <dbReference type="Rhea" id="RHEA-COMP:11605"/>
        <dbReference type="ChEBI" id="CHEBI:15378"/>
        <dbReference type="ChEBI" id="CHEBI:30013"/>
        <dbReference type="ChEBI" id="CHEBI:30616"/>
        <dbReference type="ChEBI" id="CHEBI:61977"/>
        <dbReference type="ChEBI" id="CHEBI:456216"/>
        <dbReference type="EC" id="2.7.11.1"/>
    </reaction>
</comment>
<evidence type="ECO:0000256" key="10">
    <source>
        <dbReference type="PROSITE-ProRule" id="PRU10141"/>
    </source>
</evidence>
<dbReference type="FunFam" id="1.10.510.10:FF:000670">
    <property type="entry name" value="Serine/threonin protein kinase, putative"/>
    <property type="match status" value="1"/>
</dbReference>
<dbReference type="PROSITE" id="PS50011">
    <property type="entry name" value="PROTEIN_KINASE_DOM"/>
    <property type="match status" value="1"/>
</dbReference>
<dbReference type="GO" id="GO:0005524">
    <property type="term" value="F:ATP binding"/>
    <property type="evidence" value="ECO:0007669"/>
    <property type="project" value="UniProtKB-UniRule"/>
</dbReference>
<dbReference type="InterPro" id="IPR017441">
    <property type="entry name" value="Protein_kinase_ATP_BS"/>
</dbReference>
<comment type="catalytic activity">
    <reaction evidence="9">
        <text>L-seryl-[protein] + ATP = O-phospho-L-seryl-[protein] + ADP + H(+)</text>
        <dbReference type="Rhea" id="RHEA:17989"/>
        <dbReference type="Rhea" id="RHEA-COMP:9863"/>
        <dbReference type="Rhea" id="RHEA-COMP:11604"/>
        <dbReference type="ChEBI" id="CHEBI:15378"/>
        <dbReference type="ChEBI" id="CHEBI:29999"/>
        <dbReference type="ChEBI" id="CHEBI:30616"/>
        <dbReference type="ChEBI" id="CHEBI:83421"/>
        <dbReference type="ChEBI" id="CHEBI:456216"/>
        <dbReference type="EC" id="2.7.11.1"/>
    </reaction>
</comment>
<gene>
    <name evidence="13" type="ORF">AK830_g5611</name>
</gene>
<dbReference type="PANTHER" id="PTHR48012:SF10">
    <property type="entry name" value="FI20177P1"/>
    <property type="match status" value="1"/>
</dbReference>
<accession>A0A0P7BE30</accession>
<dbReference type="InterPro" id="IPR008271">
    <property type="entry name" value="Ser/Thr_kinase_AS"/>
</dbReference>
<organism evidence="13 14">
    <name type="scientific">Neonectria ditissima</name>
    <dbReference type="NCBI Taxonomy" id="78410"/>
    <lineage>
        <taxon>Eukaryota</taxon>
        <taxon>Fungi</taxon>
        <taxon>Dikarya</taxon>
        <taxon>Ascomycota</taxon>
        <taxon>Pezizomycotina</taxon>
        <taxon>Sordariomycetes</taxon>
        <taxon>Hypocreomycetidae</taxon>
        <taxon>Hypocreales</taxon>
        <taxon>Nectriaceae</taxon>
        <taxon>Neonectria</taxon>
    </lineage>
</organism>
<reference evidence="13 14" key="1">
    <citation type="submission" date="2015-09" db="EMBL/GenBank/DDBJ databases">
        <title>Draft genome of a European isolate of the apple canker pathogen Neonectria ditissima.</title>
        <authorList>
            <person name="Gomez-Cortecero A."/>
            <person name="Harrison R.J."/>
            <person name="Armitage A.D."/>
        </authorList>
    </citation>
    <scope>NUCLEOTIDE SEQUENCE [LARGE SCALE GENOMIC DNA]</scope>
    <source>
        <strain evidence="13 14">R09/05</strain>
    </source>
</reference>
<evidence type="ECO:0000256" key="3">
    <source>
        <dbReference type="ARBA" id="ARBA00022527"/>
    </source>
</evidence>
<feature type="binding site" evidence="10">
    <location>
        <position position="72"/>
    </location>
    <ligand>
        <name>ATP</name>
        <dbReference type="ChEBI" id="CHEBI:30616"/>
    </ligand>
</feature>
<keyword evidence="3" id="KW-0723">Serine/threonine-protein kinase</keyword>
<dbReference type="Pfam" id="PF00069">
    <property type="entry name" value="Pkinase"/>
    <property type="match status" value="1"/>
</dbReference>
<comment type="similarity">
    <text evidence="1">Belongs to the protein kinase superfamily. STE Ser/Thr protein kinase family. STE20 subfamily.</text>
</comment>
<evidence type="ECO:0000256" key="1">
    <source>
        <dbReference type="ARBA" id="ARBA00008874"/>
    </source>
</evidence>
<evidence type="ECO:0000256" key="5">
    <source>
        <dbReference type="ARBA" id="ARBA00022741"/>
    </source>
</evidence>
<keyword evidence="5 10" id="KW-0547">Nucleotide-binding</keyword>
<dbReference type="STRING" id="78410.A0A0P7BE30"/>
<dbReference type="InterPro" id="IPR000719">
    <property type="entry name" value="Prot_kinase_dom"/>
</dbReference>
<protein>
    <recommendedName>
        <fullName evidence="2">non-specific serine/threonine protein kinase</fullName>
        <ecNumber evidence="2">2.7.11.1</ecNumber>
    </recommendedName>
</protein>
<feature type="compositionally biased region" description="Basic residues" evidence="11">
    <location>
        <begin position="405"/>
        <end position="414"/>
    </location>
</feature>
<dbReference type="PROSITE" id="PS00108">
    <property type="entry name" value="PROTEIN_KINASE_ST"/>
    <property type="match status" value="1"/>
</dbReference>
<feature type="region of interest" description="Disordered" evidence="11">
    <location>
        <begin position="394"/>
        <end position="470"/>
    </location>
</feature>
<dbReference type="EC" id="2.7.11.1" evidence="2"/>
<dbReference type="Gene3D" id="1.10.510.10">
    <property type="entry name" value="Transferase(Phosphotransferase) domain 1"/>
    <property type="match status" value="1"/>
</dbReference>
<dbReference type="InterPro" id="IPR050629">
    <property type="entry name" value="STE20/SPS1-PAK"/>
</dbReference>
<feature type="compositionally biased region" description="Pro residues" evidence="11">
    <location>
        <begin position="701"/>
        <end position="714"/>
    </location>
</feature>
<dbReference type="EMBL" id="LKCW01000073">
    <property type="protein sequence ID" value="KPM40986.1"/>
    <property type="molecule type" value="Genomic_DNA"/>
</dbReference>
<keyword evidence="6" id="KW-0418">Kinase</keyword>
<dbReference type="SMART" id="SM00220">
    <property type="entry name" value="S_TKc"/>
    <property type="match status" value="1"/>
</dbReference>
<feature type="domain" description="Protein kinase" evidence="12">
    <location>
        <begin position="43"/>
        <end position="309"/>
    </location>
</feature>
<keyword evidence="14" id="KW-1185">Reference proteome</keyword>
<dbReference type="GO" id="GO:0004674">
    <property type="term" value="F:protein serine/threonine kinase activity"/>
    <property type="evidence" value="ECO:0007669"/>
    <property type="project" value="UniProtKB-KW"/>
</dbReference>
<dbReference type="AlphaFoldDB" id="A0A0P7BE30"/>
<dbReference type="OrthoDB" id="248923at2759"/>
<evidence type="ECO:0000256" key="8">
    <source>
        <dbReference type="ARBA" id="ARBA00047899"/>
    </source>
</evidence>
<keyword evidence="4" id="KW-0808">Transferase</keyword>
<dbReference type="InterPro" id="IPR011009">
    <property type="entry name" value="Kinase-like_dom_sf"/>
</dbReference>
<dbReference type="SUPFAM" id="SSF56112">
    <property type="entry name" value="Protein kinase-like (PK-like)"/>
    <property type="match status" value="1"/>
</dbReference>
<feature type="region of interest" description="Disordered" evidence="11">
    <location>
        <begin position="690"/>
        <end position="731"/>
    </location>
</feature>
<feature type="compositionally biased region" description="Low complexity" evidence="11">
    <location>
        <begin position="690"/>
        <end position="700"/>
    </location>
</feature>
<proteinExistence type="inferred from homology"/>
<evidence type="ECO:0000259" key="12">
    <source>
        <dbReference type="PROSITE" id="PS50011"/>
    </source>
</evidence>
<evidence type="ECO:0000256" key="2">
    <source>
        <dbReference type="ARBA" id="ARBA00012513"/>
    </source>
</evidence>
<dbReference type="PROSITE" id="PS00107">
    <property type="entry name" value="PROTEIN_KINASE_ATP"/>
    <property type="match status" value="1"/>
</dbReference>
<evidence type="ECO:0000256" key="9">
    <source>
        <dbReference type="ARBA" id="ARBA00048679"/>
    </source>
</evidence>
<sequence length="842" mass="92679">MASLQVRAQDVTVSKQKAIEDAKKMQKVVAEQCSKAGKDSPQYRLSELIGKGSFGRVYKATALSTNQLVAVKIIDIEESDTVNPKLADTYSDLLKEINALKLLSESGAKNINHVIEAIPVGQSMWVITEYCAGGSVSTLMKPTAPGGLQEKWIVPILREVAEAVYWVHAQGIIHRDIKCANILVTETGNVQLCDFGVAGVIETKFDKRSTVIGTPHWMAPELFDSSASYGTEVDIWAFGAMVFEIASGMPPNVVAGMDFNRLGSYLKQHTPRLEGDQYSQGLKDLVAYCLEDNPKKRPTIEQIQRHRYIHNTQNAYPASGLAHLVRGYKLWESQGGIRKSLFSAVGAQGPSDLAAAFANDEWNFSTTTAFDQQGFDSGDAQEVLDVYGSSVDFDHDGFDETSKPQKPKSRRRPPPHLPSVKAPLEKIFDPNTDSTYDDNSRAYYGRPFPPPASASDLPLRDDSSQSPSVRESLIDLDASLHGSDLSEFVDMNTIRAGDSRASIDYDFGDANYTRPPNSDPVDVSNNRRTRDWKFPSIAAPPASANPEMFRFPFNDDTAPNTSRLIHPPTEPLQPPAQFNDLTVPQPPPMNNRASAGSLIDLDMSFADPITEYPRPSTSHSDVGSIAGSELGGANPFELEKHASLYVMPTSIREPSIYVSDDSEFSNAVAEFSNGTEFPNGTQRLDPLPHLQQQQQQQQLVQPPPSLPLPPPLQTPQPTNGQTPNERPYSLSEFADTDPEFLTPQQSAVPEAVPRLPPPQPDWQPVQEEYHRPLQYRPFLPLPPTAPAPQVMEGQASSEHVKEELRRMAMSLGDHLSRANEYISGLPIRRASTTRVEPLADVS</sequence>
<evidence type="ECO:0000256" key="7">
    <source>
        <dbReference type="ARBA" id="ARBA00022840"/>
    </source>
</evidence>
<evidence type="ECO:0000256" key="6">
    <source>
        <dbReference type="ARBA" id="ARBA00022777"/>
    </source>
</evidence>
<dbReference type="PANTHER" id="PTHR48012">
    <property type="entry name" value="STERILE20-LIKE KINASE, ISOFORM B-RELATED"/>
    <property type="match status" value="1"/>
</dbReference>